<dbReference type="PROSITE" id="PS51393">
    <property type="entry name" value="LIPOXYGENASE_3"/>
    <property type="match status" value="1"/>
</dbReference>
<comment type="pathway">
    <text evidence="7">Lipid metabolism; oxylipin biosynthesis.</text>
</comment>
<dbReference type="GO" id="GO:0016702">
    <property type="term" value="F:oxidoreductase activity, acting on single donors with incorporation of molecular oxygen, incorporation of two atoms of oxygen"/>
    <property type="evidence" value="ECO:0007669"/>
    <property type="project" value="InterPro"/>
</dbReference>
<evidence type="ECO:0000256" key="2">
    <source>
        <dbReference type="ARBA" id="ARBA00022723"/>
    </source>
</evidence>
<comment type="cofactor">
    <cofactor evidence="1 6">
        <name>Fe cation</name>
        <dbReference type="ChEBI" id="CHEBI:24875"/>
    </cofactor>
</comment>
<dbReference type="InterPro" id="IPR001246">
    <property type="entry name" value="LipOase_plant"/>
</dbReference>
<protein>
    <recommendedName>
        <fullName evidence="7">Lipoxygenase</fullName>
        <ecNumber evidence="7">1.13.11.-</ecNumber>
    </recommendedName>
</protein>
<dbReference type="GO" id="GO:0034440">
    <property type="term" value="P:lipid oxidation"/>
    <property type="evidence" value="ECO:0007669"/>
    <property type="project" value="InterPro"/>
</dbReference>
<dbReference type="AlphaFoldDB" id="D8U0N7"/>
<dbReference type="UniPathway" id="UPA00382"/>
<dbReference type="PROSITE" id="PS00711">
    <property type="entry name" value="LIPOXYGENASE_1"/>
    <property type="match status" value="1"/>
</dbReference>
<evidence type="ECO:0000313" key="10">
    <source>
        <dbReference type="EMBL" id="EFJ46750.1"/>
    </source>
</evidence>
<dbReference type="PRINTS" id="PR00468">
    <property type="entry name" value="PLTLPOXGNASE"/>
</dbReference>
<gene>
    <name evidence="10" type="ORF">VOLCADRAFT_105416</name>
</gene>
<dbReference type="GeneID" id="9628449"/>
<name>D8U0N7_VOLCA</name>
<dbReference type="Gene3D" id="1.20.245.10">
    <property type="entry name" value="Lipoxygenase-1, Domain 5"/>
    <property type="match status" value="1"/>
</dbReference>
<evidence type="ECO:0000259" key="9">
    <source>
        <dbReference type="PROSITE" id="PS51393"/>
    </source>
</evidence>
<keyword evidence="7" id="KW-0276">Fatty acid metabolism</keyword>
<dbReference type="InParanoid" id="D8U0N7"/>
<evidence type="ECO:0000256" key="7">
    <source>
        <dbReference type="RuleBase" id="RU003975"/>
    </source>
</evidence>
<organism evidence="11">
    <name type="scientific">Volvox carteri f. nagariensis</name>
    <dbReference type="NCBI Taxonomy" id="3068"/>
    <lineage>
        <taxon>Eukaryota</taxon>
        <taxon>Viridiplantae</taxon>
        <taxon>Chlorophyta</taxon>
        <taxon>core chlorophytes</taxon>
        <taxon>Chlorophyceae</taxon>
        <taxon>CS clade</taxon>
        <taxon>Chlamydomonadales</taxon>
        <taxon>Volvocaceae</taxon>
        <taxon>Volvox</taxon>
    </lineage>
</organism>
<dbReference type="EC" id="1.13.11.-" evidence="7"/>
<evidence type="ECO:0000313" key="11">
    <source>
        <dbReference type="Proteomes" id="UP000001058"/>
    </source>
</evidence>
<dbReference type="OrthoDB" id="407298at2759"/>
<keyword evidence="7" id="KW-0443">Lipid metabolism</keyword>
<dbReference type="FunCoup" id="D8U0N7">
    <property type="interactions" value="146"/>
</dbReference>
<dbReference type="GO" id="GO:0031408">
    <property type="term" value="P:oxylipin biosynthetic process"/>
    <property type="evidence" value="ECO:0007669"/>
    <property type="project" value="UniProtKB-UniRule"/>
</dbReference>
<keyword evidence="5 6" id="KW-0408">Iron</keyword>
<keyword evidence="7" id="KW-0925">Oxylipin biosynthesis</keyword>
<comment type="similarity">
    <text evidence="6">Belongs to the lipoxygenase family.</text>
</comment>
<reference evidence="10 11" key="1">
    <citation type="journal article" date="2010" name="Science">
        <title>Genomic analysis of organismal complexity in the multicellular green alga Volvox carteri.</title>
        <authorList>
            <person name="Prochnik S.E."/>
            <person name="Umen J."/>
            <person name="Nedelcu A.M."/>
            <person name="Hallmann A."/>
            <person name="Miller S.M."/>
            <person name="Nishii I."/>
            <person name="Ferris P."/>
            <person name="Kuo A."/>
            <person name="Mitros T."/>
            <person name="Fritz-Laylin L.K."/>
            <person name="Hellsten U."/>
            <person name="Chapman J."/>
            <person name="Simakov O."/>
            <person name="Rensing S.A."/>
            <person name="Terry A."/>
            <person name="Pangilinan J."/>
            <person name="Kapitonov V."/>
            <person name="Jurka J."/>
            <person name="Salamov A."/>
            <person name="Shapiro H."/>
            <person name="Schmutz J."/>
            <person name="Grimwood J."/>
            <person name="Lindquist E."/>
            <person name="Lucas S."/>
            <person name="Grigoriev I.V."/>
            <person name="Schmitt R."/>
            <person name="Kirk D."/>
            <person name="Rokhsar D.S."/>
        </authorList>
    </citation>
    <scope>NUCLEOTIDE SEQUENCE [LARGE SCALE GENOMIC DNA]</scope>
    <source>
        <strain evidence="11">f. Nagariensis / Eve</strain>
    </source>
</reference>
<dbReference type="Pfam" id="PF00305">
    <property type="entry name" value="Lipoxygenase"/>
    <property type="match status" value="3"/>
</dbReference>
<dbReference type="eggNOG" id="ENOG502QQSP">
    <property type="taxonomic scope" value="Eukaryota"/>
</dbReference>
<keyword evidence="2 6" id="KW-0479">Metal-binding</keyword>
<keyword evidence="3 6" id="KW-0223">Dioxygenase</keyword>
<dbReference type="Gene3D" id="4.10.375.10">
    <property type="entry name" value="Lipoxygenase-1, Domain 2"/>
    <property type="match status" value="1"/>
</dbReference>
<dbReference type="EMBL" id="GL378349">
    <property type="protein sequence ID" value="EFJ46750.1"/>
    <property type="molecule type" value="Genomic_DNA"/>
</dbReference>
<keyword evidence="7" id="KW-0444">Lipid biosynthesis</keyword>
<dbReference type="KEGG" id="vcn:VOLCADRAFT_105416"/>
<dbReference type="Gene3D" id="2.60.60.20">
    <property type="entry name" value="PLAT/LH2 domain"/>
    <property type="match status" value="1"/>
</dbReference>
<keyword evidence="4 6" id="KW-0560">Oxidoreductase</keyword>
<keyword evidence="7" id="KW-0275">Fatty acid biosynthesis</keyword>
<dbReference type="InterPro" id="IPR000907">
    <property type="entry name" value="LipOase"/>
</dbReference>
<dbReference type="Proteomes" id="UP000001058">
    <property type="component" value="Unassembled WGS sequence"/>
</dbReference>
<sequence length="1009" mass="112103">MSVYAQGASSADSVEWKWHIHSSLPLLGDSGTRLKFVVIDKNSGINSPEFDVDGCAWYQPRDDGNHGWEREGAILLPKNIKSPGAVLIRKEPTENRASAQDYIACFELICATSKHKFPVSSWICSDHGKRVFFSGTAYLPKDTPTGMVEERKDDLNTLRGTHASRDDKRKETDRIYWYQTYNDLGTSDLSRPNLGNNKDLPYPRRIATNRGNEGDGREKAPSAGEEIWLPLDDRFGAEKNHEFNAGTVLGVVTAALTVIAEAANIKHRAPITVLPSITIGIIRTIFAKGLHCFTPPLDYFEDFEDAIAMYKKASTSVEVMLPTNIHPQGTANPGPARKLRKASSFRLADGTWDFELKKKDAAQLDNLTTEQRVPVQLGYVGPLYGSATGTPAGHSVFIKDSKPGASGKKERLGSKLWAFLNGNTPSVNNLFNFNIPRVLDSRPNAWHSDEEFGRQAVAGYNPCVIKALTELPETFGSAIREEHVIGDLQGDAMKDLVSEAKAGRKPRLYYIDYWDLSAIWALAESDPAKIVVKPKGFLGKLQNCILGRTDEGQAVQHAGRAILYLKNSVTLTSNQQNFSRSEISRDAEGNDVGLIPVAIELAHPKTHKGEDGLAPSAGHVYSRSQLSADRSTWAVWQLAKMIFKSLDSSFHQLISHWLRTHCVLEPFYIALRRQISAMHPVYKLMLPHFRYTLNINRNARGSLVNAGGLIEKSFSAGAYAMSLSSIVYGKDWNFATEALPEDLKTRGMVDANGKPWLDYPYATDGLDVWNALTSYFDKYLRLYYKCDEDVEKDAELKEWWSEVKTLGHGDLMKFGLRPGGEKQLWGFAGDITSVQQLVRVLATIAWLGSGHHAAVNFGQYDYTSFVLNAPSLVRKPMPAPGDKSWEKLKRASLGKKQEAIIMTYLSDPFTAATVAATVKLLSTHARDEQTLDEMNPHLVDPAACEANQDFIEDMKRLEQTIEMRNADSKNWARFRLAKDDTARPLPYTLLLPGSPAGVTMRGVPYSVSI</sequence>
<dbReference type="STRING" id="3068.D8U0N7"/>
<dbReference type="InterPro" id="IPR020833">
    <property type="entry name" value="LipOase_Fe_BS"/>
</dbReference>
<accession>D8U0N7</accession>
<dbReference type="InterPro" id="IPR036226">
    <property type="entry name" value="LipOase_C_sf"/>
</dbReference>
<feature type="region of interest" description="Disordered" evidence="8">
    <location>
        <begin position="188"/>
        <end position="222"/>
    </location>
</feature>
<evidence type="ECO:0000256" key="4">
    <source>
        <dbReference type="ARBA" id="ARBA00023002"/>
    </source>
</evidence>
<evidence type="ECO:0000256" key="8">
    <source>
        <dbReference type="SAM" id="MobiDB-lite"/>
    </source>
</evidence>
<dbReference type="Gene3D" id="3.10.450.60">
    <property type="match status" value="1"/>
</dbReference>
<dbReference type="InterPro" id="IPR013819">
    <property type="entry name" value="LipOase_C"/>
</dbReference>
<evidence type="ECO:0000256" key="3">
    <source>
        <dbReference type="ARBA" id="ARBA00022964"/>
    </source>
</evidence>
<comment type="function">
    <text evidence="7">Plant lipoxygenase may be involved in a number of diverse aspects of plant physiology including growth and development, pest resistance, and senescence or responses to wounding.</text>
</comment>
<dbReference type="SUPFAM" id="SSF48484">
    <property type="entry name" value="Lipoxigenase"/>
    <property type="match status" value="2"/>
</dbReference>
<dbReference type="GO" id="GO:0006633">
    <property type="term" value="P:fatty acid biosynthetic process"/>
    <property type="evidence" value="ECO:0007669"/>
    <property type="project" value="UniProtKB-KW"/>
</dbReference>
<dbReference type="GO" id="GO:0046872">
    <property type="term" value="F:metal ion binding"/>
    <property type="evidence" value="ECO:0007669"/>
    <property type="project" value="UniProtKB-UniRule"/>
</dbReference>
<dbReference type="PRINTS" id="PR00087">
    <property type="entry name" value="LIPOXYGENASE"/>
</dbReference>
<keyword evidence="11" id="KW-1185">Reference proteome</keyword>
<dbReference type="RefSeq" id="XP_002952279.1">
    <property type="nucleotide sequence ID" value="XM_002952233.1"/>
</dbReference>
<dbReference type="PROSITE" id="PS00081">
    <property type="entry name" value="LIPOXYGENASE_2"/>
    <property type="match status" value="1"/>
</dbReference>
<evidence type="ECO:0000256" key="1">
    <source>
        <dbReference type="ARBA" id="ARBA00001962"/>
    </source>
</evidence>
<evidence type="ECO:0000256" key="5">
    <source>
        <dbReference type="ARBA" id="ARBA00023004"/>
    </source>
</evidence>
<proteinExistence type="inferred from homology"/>
<evidence type="ECO:0000256" key="6">
    <source>
        <dbReference type="RuleBase" id="RU003974"/>
    </source>
</evidence>
<feature type="domain" description="Lipoxygenase" evidence="9">
    <location>
        <begin position="137"/>
        <end position="1009"/>
    </location>
</feature>
<dbReference type="InterPro" id="IPR020834">
    <property type="entry name" value="LipOase_CS"/>
</dbReference>
<dbReference type="PANTHER" id="PTHR11771">
    <property type="entry name" value="LIPOXYGENASE"/>
    <property type="match status" value="1"/>
</dbReference>